<dbReference type="Proteomes" id="UP001500954">
    <property type="component" value="Unassembled WGS sequence"/>
</dbReference>
<sequence>MKTDLIIRYIENNMDDQEKLKMLQWICSNEGNQRSFNLIKARYVASKLKDID</sequence>
<keyword evidence="2" id="KW-1185">Reference proteome</keyword>
<comment type="caution">
    <text evidence="1">The sequence shown here is derived from an EMBL/GenBank/DDBJ whole genome shotgun (WGS) entry which is preliminary data.</text>
</comment>
<dbReference type="EMBL" id="BAABCY010000014">
    <property type="protein sequence ID" value="GAA3555684.1"/>
    <property type="molecule type" value="Genomic_DNA"/>
</dbReference>
<dbReference type="RefSeq" id="WP_345004046.1">
    <property type="nucleotide sequence ID" value="NZ_BAABCY010000014.1"/>
</dbReference>
<organism evidence="1 2">
    <name type="scientific">Snuella lapsa</name>
    <dbReference type="NCBI Taxonomy" id="870481"/>
    <lineage>
        <taxon>Bacteria</taxon>
        <taxon>Pseudomonadati</taxon>
        <taxon>Bacteroidota</taxon>
        <taxon>Flavobacteriia</taxon>
        <taxon>Flavobacteriales</taxon>
        <taxon>Flavobacteriaceae</taxon>
        <taxon>Snuella</taxon>
    </lineage>
</organism>
<gene>
    <name evidence="1" type="ORF">GCM10022395_03860</name>
</gene>
<protein>
    <submittedName>
        <fullName evidence="1">Uncharacterized protein</fullName>
    </submittedName>
</protein>
<proteinExistence type="predicted"/>
<evidence type="ECO:0000313" key="1">
    <source>
        <dbReference type="EMBL" id="GAA3555684.1"/>
    </source>
</evidence>
<name>A0ABP6WRP7_9FLAO</name>
<accession>A0ABP6WRP7</accession>
<evidence type="ECO:0000313" key="2">
    <source>
        <dbReference type="Proteomes" id="UP001500954"/>
    </source>
</evidence>
<reference evidence="2" key="1">
    <citation type="journal article" date="2019" name="Int. J. Syst. Evol. Microbiol.">
        <title>The Global Catalogue of Microorganisms (GCM) 10K type strain sequencing project: providing services to taxonomists for standard genome sequencing and annotation.</title>
        <authorList>
            <consortium name="The Broad Institute Genomics Platform"/>
            <consortium name="The Broad Institute Genome Sequencing Center for Infectious Disease"/>
            <person name="Wu L."/>
            <person name="Ma J."/>
        </authorList>
    </citation>
    <scope>NUCLEOTIDE SEQUENCE [LARGE SCALE GENOMIC DNA]</scope>
    <source>
        <strain evidence="2">JCM 17111</strain>
    </source>
</reference>